<feature type="compositionally biased region" description="Pro residues" evidence="2">
    <location>
        <begin position="669"/>
        <end position="684"/>
    </location>
</feature>
<dbReference type="InterPro" id="IPR056771">
    <property type="entry name" value="FH3_FHOD1-3-like"/>
</dbReference>
<dbReference type="AlphaFoldDB" id="A0A2G8KJC1"/>
<dbReference type="InterPro" id="IPR011989">
    <property type="entry name" value="ARM-like"/>
</dbReference>
<feature type="region of interest" description="Disordered" evidence="2">
    <location>
        <begin position="574"/>
        <end position="595"/>
    </location>
</feature>
<dbReference type="GO" id="GO:0051015">
    <property type="term" value="F:actin filament binding"/>
    <property type="evidence" value="ECO:0007669"/>
    <property type="project" value="TreeGrafter"/>
</dbReference>
<dbReference type="EMBL" id="MRZV01000540">
    <property type="protein sequence ID" value="PIK48101.1"/>
    <property type="molecule type" value="Genomic_DNA"/>
</dbReference>
<dbReference type="InterPro" id="IPR016024">
    <property type="entry name" value="ARM-type_fold"/>
</dbReference>
<gene>
    <name evidence="5" type="ORF">BSL78_15027</name>
</gene>
<sequence>MKPALFCQGYLMESVSENGNTCSSCSFPLVFISSAALGEIMLFMDGMNGIIEHNQAIQWLYSLLTMQYRLVVKSALKLLIVFVEYVETNATLFVKAVKQEDAEQNRDIGANFMNILSDTEQDSEITTYVMTLINKTLNYIPDQDTFYDMTDAFERQDIEGVSQRMCNKSNSDLDLVEQFKLYEYALKQEDGEADIPINKKMNLRKARRSLDVTNQRKSMRAGGLKATSAYSDISKRLSLDSRSSSAELENGDYLSPQRRRREQRRSRDLSMDSEDLMKGNRSDISASLLIVQPPSLVNQATVRHPPPYQRSDQKKLRHIPEEPRLSFVPPTATTMDQRRRRPNRDQNKNYSTSKNEDKEPPSIKSSDSTADLNFKDNVVSFRRRNSGSTSEEKQREEEEEELKRKAAEENQRIAKQSDAIENRIPVRIPQEHTSNDILVKRESQECQPQGNSVSQNNDVNNRLAGDEEKETEGLSLQNGGLLDVHPAGSEEDDKMNRKVSVSLRNTATVDQRIEKLRISSIDEVPQSPKEIDLENQGSVQQLQDQLTKQGSQDSSEGAVTNVSQLAKSLADLKNNLNKTPVPPKPAEEVVEQPTPKRKETVTDWMMVLIKNKRKLEIKDWDFNDLTSRDDDNVFSFTEMDSKSGSVPPPPPMGGPPPPHLYQGECTTSTPPPPMGGPPPPPPPIGSKNITKGGYMTYPPKGKKTIRLFWRQFTPVPETLLKKNKLDNTIWKSLVDVKLDTRKLETLFESRGKDFLPRKATDSQKKQFITVLNSKRSNAINIGLTVLPQPETIKQAVLHMDSLVLTKENVERLLSMAPTEEEIDMIRDAQRASPDTPLGSAEDFLMMLASVGALEARLKLWIFKIDYDNQEEEIAEHLADLKTGIDDLQKSKTFMYILAALRAVGNFLNGANVEGFHIEYLSKVSEVKDTSSSKQSLLFHLCSIIREQFPESTDFFSEIGSIKRCAKVDFDELETNLLKLEEE</sequence>
<keyword evidence="6" id="KW-1185">Reference proteome</keyword>
<dbReference type="PROSITE" id="PS51232">
    <property type="entry name" value="GBD_FH3"/>
    <property type="match status" value="1"/>
</dbReference>
<accession>A0A2G8KJC1</accession>
<name>A0A2G8KJC1_STIJA</name>
<evidence type="ECO:0000256" key="1">
    <source>
        <dbReference type="ARBA" id="ARBA00023203"/>
    </source>
</evidence>
<dbReference type="GO" id="GO:0005856">
    <property type="term" value="C:cytoskeleton"/>
    <property type="evidence" value="ECO:0007669"/>
    <property type="project" value="TreeGrafter"/>
</dbReference>
<protein>
    <submittedName>
        <fullName evidence="5">Putative FH1/FH2 domain-containing protein 3</fullName>
    </submittedName>
</protein>
<feature type="compositionally biased region" description="Basic and acidic residues" evidence="2">
    <location>
        <begin position="390"/>
        <end position="412"/>
    </location>
</feature>
<feature type="compositionally biased region" description="Basic and acidic residues" evidence="2">
    <location>
        <begin position="311"/>
        <end position="324"/>
    </location>
</feature>
<dbReference type="InterPro" id="IPR015425">
    <property type="entry name" value="FH2_Formin"/>
</dbReference>
<evidence type="ECO:0000259" key="4">
    <source>
        <dbReference type="PROSITE" id="PS51444"/>
    </source>
</evidence>
<dbReference type="SUPFAM" id="SSF101447">
    <property type="entry name" value="Formin homology 2 domain (FH2 domain)"/>
    <property type="match status" value="1"/>
</dbReference>
<feature type="region of interest" description="Disordered" evidence="2">
    <location>
        <begin position="638"/>
        <end position="693"/>
    </location>
</feature>
<feature type="domain" description="FH2" evidence="4">
    <location>
        <begin position="694"/>
        <end position="982"/>
    </location>
</feature>
<evidence type="ECO:0000259" key="3">
    <source>
        <dbReference type="PROSITE" id="PS51232"/>
    </source>
</evidence>
<dbReference type="SUPFAM" id="SSF48371">
    <property type="entry name" value="ARM repeat"/>
    <property type="match status" value="1"/>
</dbReference>
<feature type="compositionally biased region" description="Basic and acidic residues" evidence="2">
    <location>
        <begin position="265"/>
        <end position="279"/>
    </location>
</feature>
<feature type="region of interest" description="Disordered" evidence="2">
    <location>
        <begin position="465"/>
        <end position="499"/>
    </location>
</feature>
<feature type="compositionally biased region" description="Polar residues" evidence="2">
    <location>
        <begin position="535"/>
        <end position="558"/>
    </location>
</feature>
<feature type="region of interest" description="Disordered" evidence="2">
    <location>
        <begin position="206"/>
        <end position="225"/>
    </location>
</feature>
<dbReference type="OrthoDB" id="9806920at2759"/>
<dbReference type="InterPro" id="IPR014768">
    <property type="entry name" value="GBD/FH3_dom"/>
</dbReference>
<dbReference type="Gene3D" id="1.25.10.10">
    <property type="entry name" value="Leucine-rich Repeat Variant"/>
    <property type="match status" value="1"/>
</dbReference>
<evidence type="ECO:0000256" key="2">
    <source>
        <dbReference type="SAM" id="MobiDB-lite"/>
    </source>
</evidence>
<dbReference type="Pfam" id="PF02181">
    <property type="entry name" value="FH2"/>
    <property type="match status" value="1"/>
</dbReference>
<feature type="region of interest" description="Disordered" evidence="2">
    <location>
        <begin position="525"/>
        <end position="558"/>
    </location>
</feature>
<dbReference type="InterPro" id="IPR042201">
    <property type="entry name" value="FH2_Formin_sf"/>
</dbReference>
<organism evidence="5 6">
    <name type="scientific">Stichopus japonicus</name>
    <name type="common">Sea cucumber</name>
    <dbReference type="NCBI Taxonomy" id="307972"/>
    <lineage>
        <taxon>Eukaryota</taxon>
        <taxon>Metazoa</taxon>
        <taxon>Echinodermata</taxon>
        <taxon>Eleutherozoa</taxon>
        <taxon>Echinozoa</taxon>
        <taxon>Holothuroidea</taxon>
        <taxon>Aspidochirotacea</taxon>
        <taxon>Aspidochirotida</taxon>
        <taxon>Stichopodidae</taxon>
        <taxon>Apostichopus</taxon>
    </lineage>
</organism>
<dbReference type="GO" id="GO:0030866">
    <property type="term" value="P:cortical actin cytoskeleton organization"/>
    <property type="evidence" value="ECO:0007669"/>
    <property type="project" value="TreeGrafter"/>
</dbReference>
<evidence type="ECO:0000313" key="5">
    <source>
        <dbReference type="EMBL" id="PIK48101.1"/>
    </source>
</evidence>
<feature type="region of interest" description="Disordered" evidence="2">
    <location>
        <begin position="297"/>
        <end position="436"/>
    </location>
</feature>
<dbReference type="SMART" id="SM00498">
    <property type="entry name" value="FH2"/>
    <property type="match status" value="1"/>
</dbReference>
<dbReference type="PROSITE" id="PS51444">
    <property type="entry name" value="FH2"/>
    <property type="match status" value="1"/>
</dbReference>
<dbReference type="Pfam" id="PF24959">
    <property type="entry name" value="FH3_FHOD1-3"/>
    <property type="match status" value="1"/>
</dbReference>
<keyword evidence="1" id="KW-0009">Actin-binding</keyword>
<dbReference type="GO" id="GO:0005737">
    <property type="term" value="C:cytoplasm"/>
    <property type="evidence" value="ECO:0007669"/>
    <property type="project" value="TreeGrafter"/>
</dbReference>
<feature type="compositionally biased region" description="Pro residues" evidence="2">
    <location>
        <begin position="646"/>
        <end position="659"/>
    </location>
</feature>
<feature type="domain" description="GBD/FH3" evidence="3">
    <location>
        <begin position="1"/>
        <end position="295"/>
    </location>
</feature>
<dbReference type="PANTHER" id="PTHR45920">
    <property type="entry name" value="FORMIN HOMOLOGY 2 DOMAIN CONTAINING, ISOFORM I"/>
    <property type="match status" value="1"/>
</dbReference>
<dbReference type="PANTHER" id="PTHR45920:SF4">
    <property type="entry name" value="FORMIN HOMOLOGY 2 DOMAIN CONTAINING, ISOFORM I"/>
    <property type="match status" value="1"/>
</dbReference>
<reference evidence="5 6" key="1">
    <citation type="journal article" date="2017" name="PLoS Biol.">
        <title>The sea cucumber genome provides insights into morphological evolution and visceral regeneration.</title>
        <authorList>
            <person name="Zhang X."/>
            <person name="Sun L."/>
            <person name="Yuan J."/>
            <person name="Sun Y."/>
            <person name="Gao Y."/>
            <person name="Zhang L."/>
            <person name="Li S."/>
            <person name="Dai H."/>
            <person name="Hamel J.F."/>
            <person name="Liu C."/>
            <person name="Yu Y."/>
            <person name="Liu S."/>
            <person name="Lin W."/>
            <person name="Guo K."/>
            <person name="Jin S."/>
            <person name="Xu P."/>
            <person name="Storey K.B."/>
            <person name="Huan P."/>
            <person name="Zhang T."/>
            <person name="Zhou Y."/>
            <person name="Zhang J."/>
            <person name="Lin C."/>
            <person name="Li X."/>
            <person name="Xing L."/>
            <person name="Huo D."/>
            <person name="Sun M."/>
            <person name="Wang L."/>
            <person name="Mercier A."/>
            <person name="Li F."/>
            <person name="Yang H."/>
            <person name="Xiang J."/>
        </authorList>
    </citation>
    <scope>NUCLEOTIDE SEQUENCE [LARGE SCALE GENOMIC DNA]</scope>
    <source>
        <strain evidence="5">Shaxun</strain>
        <tissue evidence="5">Muscle</tissue>
    </source>
</reference>
<dbReference type="Gene3D" id="1.20.58.2220">
    <property type="entry name" value="Formin, FH2 domain"/>
    <property type="match status" value="1"/>
</dbReference>
<comment type="caution">
    <text evidence="5">The sequence shown here is derived from an EMBL/GenBank/DDBJ whole genome shotgun (WGS) entry which is preliminary data.</text>
</comment>
<dbReference type="Proteomes" id="UP000230750">
    <property type="component" value="Unassembled WGS sequence"/>
</dbReference>
<feature type="region of interest" description="Disordered" evidence="2">
    <location>
        <begin position="239"/>
        <end position="279"/>
    </location>
</feature>
<proteinExistence type="predicted"/>
<dbReference type="STRING" id="307972.A0A2G8KJC1"/>
<evidence type="ECO:0000313" key="6">
    <source>
        <dbReference type="Proteomes" id="UP000230750"/>
    </source>
</evidence>